<dbReference type="OrthoDB" id="9796486at2"/>
<dbReference type="InterPro" id="IPR008333">
    <property type="entry name" value="Cbr1-like_FAD-bd_dom"/>
</dbReference>
<dbReference type="InterPro" id="IPR001709">
    <property type="entry name" value="Flavoprot_Pyr_Nucl_cyt_Rdtase"/>
</dbReference>
<comment type="cofactor">
    <cofactor evidence="10">
        <name>[2Fe-2S] cluster</name>
        <dbReference type="ChEBI" id="CHEBI:190135"/>
    </cofactor>
    <text evidence="10">Binds 1 [2Fe-2S] cluster per subunit.</text>
</comment>
<name>A0A4Y7RJ81_9FIRM</name>
<keyword evidence="13" id="KW-1185">Reference proteome</keyword>
<keyword evidence="5" id="KW-0274">FAD</keyword>
<evidence type="ECO:0000256" key="4">
    <source>
        <dbReference type="ARBA" id="ARBA00022723"/>
    </source>
</evidence>
<keyword evidence="2" id="KW-0285">Flavoprotein</keyword>
<dbReference type="InterPro" id="IPR039261">
    <property type="entry name" value="FNR_nucleotide-bd"/>
</dbReference>
<organism evidence="12 13">
    <name type="scientific">Pelotomaculum propionicicum</name>
    <dbReference type="NCBI Taxonomy" id="258475"/>
    <lineage>
        <taxon>Bacteria</taxon>
        <taxon>Bacillati</taxon>
        <taxon>Bacillota</taxon>
        <taxon>Clostridia</taxon>
        <taxon>Eubacteriales</taxon>
        <taxon>Desulfotomaculaceae</taxon>
        <taxon>Pelotomaculum</taxon>
    </lineage>
</organism>
<feature type="domain" description="FAD-binding FR-type" evidence="11">
    <location>
        <begin position="5"/>
        <end position="107"/>
    </location>
</feature>
<comment type="caution">
    <text evidence="12">The sequence shown here is derived from an EMBL/GenBank/DDBJ whole genome shotgun (WGS) entry which is preliminary data.</text>
</comment>
<gene>
    <name evidence="12" type="primary">asrB_2</name>
    <name evidence="12" type="ORF">Pmgp_03624</name>
</gene>
<dbReference type="Pfam" id="PF00175">
    <property type="entry name" value="NAD_binding_1"/>
    <property type="match status" value="1"/>
</dbReference>
<dbReference type="Proteomes" id="UP000297597">
    <property type="component" value="Unassembled WGS sequence"/>
</dbReference>
<dbReference type="InterPro" id="IPR050353">
    <property type="entry name" value="PyrK_electron_transfer"/>
</dbReference>
<evidence type="ECO:0000256" key="3">
    <source>
        <dbReference type="ARBA" id="ARBA00022714"/>
    </source>
</evidence>
<keyword evidence="6" id="KW-0249">Electron transport</keyword>
<accession>A0A4Y7RJ81</accession>
<dbReference type="GO" id="GO:0016491">
    <property type="term" value="F:oxidoreductase activity"/>
    <property type="evidence" value="ECO:0007669"/>
    <property type="project" value="InterPro"/>
</dbReference>
<dbReference type="GO" id="GO:0050660">
    <property type="term" value="F:flavin adenine dinucleotide binding"/>
    <property type="evidence" value="ECO:0007669"/>
    <property type="project" value="InterPro"/>
</dbReference>
<dbReference type="InterPro" id="IPR001433">
    <property type="entry name" value="OxRdtase_FAD/NAD-bd"/>
</dbReference>
<evidence type="ECO:0000256" key="5">
    <source>
        <dbReference type="ARBA" id="ARBA00022827"/>
    </source>
</evidence>
<dbReference type="GO" id="GO:0046872">
    <property type="term" value="F:metal ion binding"/>
    <property type="evidence" value="ECO:0007669"/>
    <property type="project" value="UniProtKB-KW"/>
</dbReference>
<dbReference type="GO" id="GO:0051537">
    <property type="term" value="F:2 iron, 2 sulfur cluster binding"/>
    <property type="evidence" value="ECO:0007669"/>
    <property type="project" value="UniProtKB-KW"/>
</dbReference>
<keyword evidence="3 10" id="KW-0001">2Fe-2S</keyword>
<dbReference type="PIRSF" id="PIRSF006816">
    <property type="entry name" value="Cyc3_hyd_g"/>
    <property type="match status" value="1"/>
</dbReference>
<dbReference type="InterPro" id="IPR037117">
    <property type="entry name" value="Dihydroorotate_DH_ele_sf"/>
</dbReference>
<sequence>MGNPYLPMPMRLEKNFIETEDKNIRTFTLSFINKEDEQNFKYLPGQFAEVFAFGKGESPFGIASSPTEPGILKFSVMKVGKVTTALHQTPEGAVIGVRGPLGNSYPMEELKGKNLVVIGGGFAFTTLRSTITYILDPKNRGDYGNLTVIYGARNSGLLLYKEELAQWEKRSDITMVATVDRGDENWKGKVGFVPAMTKETAPSAENTYAVVCGPPIMIKFTLPVLEELGFPPERIIMALENRMKCGIGMCGRCNVGNKFVCKDGPVFTLAQLKTMPNEY</sequence>
<protein>
    <submittedName>
        <fullName evidence="12">Anaerobic sulfite reductase subunit B</fullName>
    </submittedName>
</protein>
<dbReference type="InterPro" id="IPR012165">
    <property type="entry name" value="Cyt_c3_hydrogenase_gsu"/>
</dbReference>
<evidence type="ECO:0000313" key="13">
    <source>
        <dbReference type="Proteomes" id="UP000297597"/>
    </source>
</evidence>
<feature type="binding site" evidence="10">
    <location>
        <position position="245"/>
    </location>
    <ligand>
        <name>[2Fe-2S] cluster</name>
        <dbReference type="ChEBI" id="CHEBI:190135"/>
    </ligand>
</feature>
<evidence type="ECO:0000256" key="2">
    <source>
        <dbReference type="ARBA" id="ARBA00022630"/>
    </source>
</evidence>
<dbReference type="EMBL" id="QFFZ01000076">
    <property type="protein sequence ID" value="TEB08800.1"/>
    <property type="molecule type" value="Genomic_DNA"/>
</dbReference>
<dbReference type="Gene3D" id="2.40.30.10">
    <property type="entry name" value="Translation factors"/>
    <property type="match status" value="1"/>
</dbReference>
<feature type="binding site" evidence="10">
    <location>
        <position position="250"/>
    </location>
    <ligand>
        <name>[2Fe-2S] cluster</name>
        <dbReference type="ChEBI" id="CHEBI:190135"/>
    </ligand>
</feature>
<dbReference type="PANTHER" id="PTHR43513:SF1">
    <property type="entry name" value="ANAEROBIC SULFITE REDUCTASE SUBUNIT B"/>
    <property type="match status" value="1"/>
</dbReference>
<evidence type="ECO:0000256" key="8">
    <source>
        <dbReference type="ARBA" id="ARBA00023014"/>
    </source>
</evidence>
<evidence type="ECO:0000256" key="9">
    <source>
        <dbReference type="ARBA" id="ARBA00034078"/>
    </source>
</evidence>
<dbReference type="InterPro" id="IPR017938">
    <property type="entry name" value="Riboflavin_synthase-like_b-brl"/>
</dbReference>
<dbReference type="Gene3D" id="3.40.50.80">
    <property type="entry name" value="Nucleotide-binding domain of ferredoxin-NADP reductase (FNR) module"/>
    <property type="match status" value="1"/>
</dbReference>
<dbReference type="GO" id="GO:0006221">
    <property type="term" value="P:pyrimidine nucleotide biosynthetic process"/>
    <property type="evidence" value="ECO:0007669"/>
    <property type="project" value="InterPro"/>
</dbReference>
<evidence type="ECO:0000259" key="11">
    <source>
        <dbReference type="PROSITE" id="PS51384"/>
    </source>
</evidence>
<dbReference type="SUPFAM" id="SSF52343">
    <property type="entry name" value="Ferredoxin reductase-like, C-terminal NADP-linked domain"/>
    <property type="match status" value="1"/>
</dbReference>
<dbReference type="PRINTS" id="PR00406">
    <property type="entry name" value="CYTB5RDTASE"/>
</dbReference>
<dbReference type="InterPro" id="IPR017927">
    <property type="entry name" value="FAD-bd_FR_type"/>
</dbReference>
<comment type="cofactor">
    <cofactor evidence="9">
        <name>[2Fe-2S] cluster</name>
        <dbReference type="ChEBI" id="CHEBI:190135"/>
    </cofactor>
</comment>
<dbReference type="Pfam" id="PF10418">
    <property type="entry name" value="DHODB_Fe-S_bind"/>
    <property type="match status" value="1"/>
</dbReference>
<proteinExistence type="predicted"/>
<evidence type="ECO:0000256" key="10">
    <source>
        <dbReference type="PIRSR" id="PIRSR006816-2"/>
    </source>
</evidence>
<dbReference type="InterPro" id="IPR019480">
    <property type="entry name" value="Dihydroorotate_DH_Fe-S-bd"/>
</dbReference>
<evidence type="ECO:0000256" key="6">
    <source>
        <dbReference type="ARBA" id="ARBA00022982"/>
    </source>
</evidence>
<evidence type="ECO:0000256" key="1">
    <source>
        <dbReference type="ARBA" id="ARBA00022448"/>
    </source>
</evidence>
<keyword evidence="8 10" id="KW-0411">Iron-sulfur</keyword>
<dbReference type="Gene3D" id="2.10.240.10">
    <property type="entry name" value="Dihydroorotate dehydrogenase, electron transfer subunit"/>
    <property type="match status" value="1"/>
</dbReference>
<dbReference type="AlphaFoldDB" id="A0A4Y7RJ81"/>
<keyword evidence="7 10" id="KW-0408">Iron</keyword>
<keyword evidence="1" id="KW-0813">Transport</keyword>
<keyword evidence="4 10" id="KW-0479">Metal-binding</keyword>
<dbReference type="Pfam" id="PF00970">
    <property type="entry name" value="FAD_binding_6"/>
    <property type="match status" value="1"/>
</dbReference>
<reference evidence="12 13" key="1">
    <citation type="journal article" date="2018" name="Environ. Microbiol.">
        <title>Novel energy conservation strategies and behaviour of Pelotomaculum schinkii driving syntrophic propionate catabolism.</title>
        <authorList>
            <person name="Hidalgo-Ahumada C.A.P."/>
            <person name="Nobu M.K."/>
            <person name="Narihiro T."/>
            <person name="Tamaki H."/>
            <person name="Liu W.T."/>
            <person name="Kamagata Y."/>
            <person name="Stams A.J.M."/>
            <person name="Imachi H."/>
            <person name="Sousa D.Z."/>
        </authorList>
    </citation>
    <scope>NUCLEOTIDE SEQUENCE [LARGE SCALE GENOMIC DNA]</scope>
    <source>
        <strain evidence="12 13">MGP</strain>
    </source>
</reference>
<dbReference type="PROSITE" id="PS51384">
    <property type="entry name" value="FAD_FR"/>
    <property type="match status" value="1"/>
</dbReference>
<dbReference type="SUPFAM" id="SSF63380">
    <property type="entry name" value="Riboflavin synthase domain-like"/>
    <property type="match status" value="1"/>
</dbReference>
<feature type="binding site" evidence="10">
    <location>
        <position position="253"/>
    </location>
    <ligand>
        <name>[2Fe-2S] cluster</name>
        <dbReference type="ChEBI" id="CHEBI:190135"/>
    </ligand>
</feature>
<dbReference type="RefSeq" id="WP_134215943.1">
    <property type="nucleotide sequence ID" value="NZ_QFFZ01000076.1"/>
</dbReference>
<dbReference type="CDD" id="cd06221">
    <property type="entry name" value="sulfite_reductase_like"/>
    <property type="match status" value="1"/>
</dbReference>
<feature type="binding site" evidence="10">
    <location>
        <position position="261"/>
    </location>
    <ligand>
        <name>[2Fe-2S] cluster</name>
        <dbReference type="ChEBI" id="CHEBI:190135"/>
    </ligand>
</feature>
<evidence type="ECO:0000313" key="12">
    <source>
        <dbReference type="EMBL" id="TEB08800.1"/>
    </source>
</evidence>
<dbReference type="PANTHER" id="PTHR43513">
    <property type="entry name" value="DIHYDROOROTATE DEHYDROGENASE B (NAD(+)), ELECTRON TRANSFER SUBUNIT"/>
    <property type="match status" value="1"/>
</dbReference>
<dbReference type="PRINTS" id="PR00371">
    <property type="entry name" value="FPNCR"/>
</dbReference>
<evidence type="ECO:0000256" key="7">
    <source>
        <dbReference type="ARBA" id="ARBA00023004"/>
    </source>
</evidence>